<dbReference type="InterPro" id="IPR029068">
    <property type="entry name" value="Glyas_Bleomycin-R_OHBP_Dase"/>
</dbReference>
<dbReference type="Gene3D" id="3.10.180.10">
    <property type="entry name" value="2,3-Dihydroxybiphenyl 1,2-Dioxygenase, domain 1"/>
    <property type="match status" value="1"/>
</dbReference>
<dbReference type="RefSeq" id="WP_198113159.1">
    <property type="nucleotide sequence ID" value="NZ_JAEDAK010000021.1"/>
</dbReference>
<comment type="caution">
    <text evidence="1">The sequence shown here is derived from an EMBL/GenBank/DDBJ whole genome shotgun (WGS) entry which is preliminary data.</text>
</comment>
<organism evidence="1 2">
    <name type="scientific">Inhella proteolytica</name>
    <dbReference type="NCBI Taxonomy" id="2795029"/>
    <lineage>
        <taxon>Bacteria</taxon>
        <taxon>Pseudomonadati</taxon>
        <taxon>Pseudomonadota</taxon>
        <taxon>Betaproteobacteria</taxon>
        <taxon>Burkholderiales</taxon>
        <taxon>Sphaerotilaceae</taxon>
        <taxon>Inhella</taxon>
    </lineage>
</organism>
<evidence type="ECO:0000313" key="2">
    <source>
        <dbReference type="Proteomes" id="UP000613266"/>
    </source>
</evidence>
<accession>A0A931J9M1</accession>
<gene>
    <name evidence="1" type="ORF">I7X39_20720</name>
</gene>
<dbReference type="PANTHER" id="PTHR33990:SF1">
    <property type="entry name" value="PROTEIN YJDN"/>
    <property type="match status" value="1"/>
</dbReference>
<dbReference type="AlphaFoldDB" id="A0A931J9M1"/>
<protein>
    <submittedName>
        <fullName evidence="1">VOC family protein</fullName>
    </submittedName>
</protein>
<dbReference type="CDD" id="cd06588">
    <property type="entry name" value="PhnB_like"/>
    <property type="match status" value="1"/>
</dbReference>
<keyword evidence="2" id="KW-1185">Reference proteome</keyword>
<dbReference type="EMBL" id="JAEDAK010000021">
    <property type="protein sequence ID" value="MBH9579327.1"/>
    <property type="molecule type" value="Genomic_DNA"/>
</dbReference>
<dbReference type="PANTHER" id="PTHR33990">
    <property type="entry name" value="PROTEIN YJDN-RELATED"/>
    <property type="match status" value="1"/>
</dbReference>
<dbReference type="SUPFAM" id="SSF54593">
    <property type="entry name" value="Glyoxalase/Bleomycin resistance protein/Dihydroxybiphenyl dioxygenase"/>
    <property type="match status" value="1"/>
</dbReference>
<evidence type="ECO:0000313" key="1">
    <source>
        <dbReference type="EMBL" id="MBH9579327.1"/>
    </source>
</evidence>
<proteinExistence type="predicted"/>
<dbReference type="InterPro" id="IPR028973">
    <property type="entry name" value="PhnB-like"/>
</dbReference>
<reference evidence="1" key="1">
    <citation type="submission" date="2020-12" db="EMBL/GenBank/DDBJ databases">
        <title>The genome sequence of Inhella sp. 1Y17.</title>
        <authorList>
            <person name="Liu Y."/>
        </authorList>
    </citation>
    <scope>NUCLEOTIDE SEQUENCE</scope>
    <source>
        <strain evidence="1">1Y17</strain>
    </source>
</reference>
<dbReference type="Proteomes" id="UP000613266">
    <property type="component" value="Unassembled WGS sequence"/>
</dbReference>
<name>A0A931J9M1_9BURK</name>
<sequence length="150" mass="16301">MSRVSTYLNYPGTTEAAFALYKQVFGTDYEVPPVRFGSMPAQPGQPEMSAADQQKILHVALPILGGHVIMGTDVIEGPGCGKYEPGNHITLNLEPDSRAEADRLYAALSEGGSADAPMADMFWGAYWGVLVDRFGLRWMINVDHAKDPAK</sequence>